<feature type="transmembrane region" description="Helical" evidence="5">
    <location>
        <begin position="81"/>
        <end position="100"/>
    </location>
</feature>
<keyword evidence="4 5" id="KW-0472">Membrane</keyword>
<dbReference type="AlphaFoldDB" id="A0A914EAD5"/>
<evidence type="ECO:0000313" key="6">
    <source>
        <dbReference type="Proteomes" id="UP000887540"/>
    </source>
</evidence>
<evidence type="ECO:0000256" key="2">
    <source>
        <dbReference type="ARBA" id="ARBA00022692"/>
    </source>
</evidence>
<evidence type="ECO:0000256" key="1">
    <source>
        <dbReference type="ARBA" id="ARBA00004141"/>
    </source>
</evidence>
<evidence type="ECO:0000256" key="5">
    <source>
        <dbReference type="SAM" id="Phobius"/>
    </source>
</evidence>
<evidence type="ECO:0000313" key="7">
    <source>
        <dbReference type="WBParaSite" id="ACRNAN_scaffold6835.g27974.t1"/>
    </source>
</evidence>
<sequence>MPLSTPQKSNFSVHLSPSITIAQLFSLSTPWYLCILFFIQQFIGAIIGISLFYLANSDVKLDVPKVIQEVNSEWTKEVFELIISQFIGTIMVVITHLMITRRYVWFQFGRTTIFSGWVQLWARFSAASYLG</sequence>
<dbReference type="SUPFAM" id="SSF81338">
    <property type="entry name" value="Aquaporin-like"/>
    <property type="match status" value="1"/>
</dbReference>
<dbReference type="GO" id="GO:0016020">
    <property type="term" value="C:membrane"/>
    <property type="evidence" value="ECO:0007669"/>
    <property type="project" value="UniProtKB-SubCell"/>
</dbReference>
<accession>A0A914EAD5</accession>
<evidence type="ECO:0000256" key="4">
    <source>
        <dbReference type="ARBA" id="ARBA00023136"/>
    </source>
</evidence>
<reference evidence="7" key="1">
    <citation type="submission" date="2022-11" db="UniProtKB">
        <authorList>
            <consortium name="WormBaseParasite"/>
        </authorList>
    </citation>
    <scope>IDENTIFICATION</scope>
</reference>
<organism evidence="6 7">
    <name type="scientific">Acrobeloides nanus</name>
    <dbReference type="NCBI Taxonomy" id="290746"/>
    <lineage>
        <taxon>Eukaryota</taxon>
        <taxon>Metazoa</taxon>
        <taxon>Ecdysozoa</taxon>
        <taxon>Nematoda</taxon>
        <taxon>Chromadorea</taxon>
        <taxon>Rhabditida</taxon>
        <taxon>Tylenchina</taxon>
        <taxon>Cephalobomorpha</taxon>
        <taxon>Cephaloboidea</taxon>
        <taxon>Cephalobidae</taxon>
        <taxon>Acrobeloides</taxon>
    </lineage>
</organism>
<protein>
    <submittedName>
        <fullName evidence="7">Uncharacterized protein</fullName>
    </submittedName>
</protein>
<evidence type="ECO:0000256" key="3">
    <source>
        <dbReference type="ARBA" id="ARBA00022989"/>
    </source>
</evidence>
<dbReference type="InterPro" id="IPR000425">
    <property type="entry name" value="MIP"/>
</dbReference>
<dbReference type="WBParaSite" id="ACRNAN_scaffold6835.g27974.t1">
    <property type="protein sequence ID" value="ACRNAN_scaffold6835.g27974.t1"/>
    <property type="gene ID" value="ACRNAN_scaffold6835.g27974"/>
</dbReference>
<proteinExistence type="predicted"/>
<keyword evidence="3 5" id="KW-1133">Transmembrane helix</keyword>
<dbReference type="Gene3D" id="1.20.1080.10">
    <property type="entry name" value="Glycerol uptake facilitator protein"/>
    <property type="match status" value="1"/>
</dbReference>
<comment type="subcellular location">
    <subcellularLocation>
        <location evidence="1">Membrane</location>
        <topology evidence="1">Multi-pass membrane protein</topology>
    </subcellularLocation>
</comment>
<dbReference type="GO" id="GO:0015267">
    <property type="term" value="F:channel activity"/>
    <property type="evidence" value="ECO:0007669"/>
    <property type="project" value="InterPro"/>
</dbReference>
<keyword evidence="6" id="KW-1185">Reference proteome</keyword>
<dbReference type="InterPro" id="IPR023271">
    <property type="entry name" value="Aquaporin-like"/>
</dbReference>
<dbReference type="Proteomes" id="UP000887540">
    <property type="component" value="Unplaced"/>
</dbReference>
<feature type="transmembrane region" description="Helical" evidence="5">
    <location>
        <begin position="31"/>
        <end position="55"/>
    </location>
</feature>
<name>A0A914EAD5_9BILA</name>
<dbReference type="Pfam" id="PF00230">
    <property type="entry name" value="MIP"/>
    <property type="match status" value="1"/>
</dbReference>
<keyword evidence="2 5" id="KW-0812">Transmembrane</keyword>